<evidence type="ECO:0000256" key="4">
    <source>
        <dbReference type="ARBA" id="ARBA00023163"/>
    </source>
</evidence>
<evidence type="ECO:0000313" key="7">
    <source>
        <dbReference type="EMBL" id="PQA28727.1"/>
    </source>
</evidence>
<evidence type="ECO:0000313" key="8">
    <source>
        <dbReference type="Proteomes" id="UP000243900"/>
    </source>
</evidence>
<evidence type="ECO:0000259" key="6">
    <source>
        <dbReference type="Pfam" id="PF08281"/>
    </source>
</evidence>
<dbReference type="Gene3D" id="1.10.10.10">
    <property type="entry name" value="Winged helix-like DNA-binding domain superfamily/Winged helix DNA-binding domain"/>
    <property type="match status" value="1"/>
</dbReference>
<dbReference type="InterPro" id="IPR039425">
    <property type="entry name" value="RNA_pol_sigma-70-like"/>
</dbReference>
<dbReference type="Proteomes" id="UP000243900">
    <property type="component" value="Unassembled WGS sequence"/>
</dbReference>
<dbReference type="InterPro" id="IPR013249">
    <property type="entry name" value="RNA_pol_sigma70_r4_t2"/>
</dbReference>
<dbReference type="GO" id="GO:0006352">
    <property type="term" value="P:DNA-templated transcription initiation"/>
    <property type="evidence" value="ECO:0007669"/>
    <property type="project" value="InterPro"/>
</dbReference>
<dbReference type="NCBIfam" id="NF009180">
    <property type="entry name" value="PRK12528.1"/>
    <property type="match status" value="1"/>
</dbReference>
<keyword evidence="8" id="KW-1185">Reference proteome</keyword>
<dbReference type="NCBIfam" id="TIGR02937">
    <property type="entry name" value="sigma70-ECF"/>
    <property type="match status" value="1"/>
</dbReference>
<dbReference type="InterPro" id="IPR036388">
    <property type="entry name" value="WH-like_DNA-bd_sf"/>
</dbReference>
<dbReference type="PANTHER" id="PTHR43133:SF63">
    <property type="entry name" value="RNA POLYMERASE SIGMA FACTOR FECI-RELATED"/>
    <property type="match status" value="1"/>
</dbReference>
<evidence type="ECO:0000256" key="2">
    <source>
        <dbReference type="ARBA" id="ARBA00023015"/>
    </source>
</evidence>
<dbReference type="SUPFAM" id="SSF88659">
    <property type="entry name" value="Sigma3 and sigma4 domains of RNA polymerase sigma factors"/>
    <property type="match status" value="1"/>
</dbReference>
<protein>
    <submittedName>
        <fullName evidence="7">RNA polymerase subunit sigma</fullName>
    </submittedName>
</protein>
<evidence type="ECO:0000259" key="5">
    <source>
        <dbReference type="Pfam" id="PF04542"/>
    </source>
</evidence>
<dbReference type="Pfam" id="PF04542">
    <property type="entry name" value="Sigma70_r2"/>
    <property type="match status" value="1"/>
</dbReference>
<dbReference type="EMBL" id="PTQZ01000343">
    <property type="protein sequence ID" value="PQA28727.1"/>
    <property type="molecule type" value="Genomic_DNA"/>
</dbReference>
<dbReference type="InterPro" id="IPR014284">
    <property type="entry name" value="RNA_pol_sigma-70_dom"/>
</dbReference>
<organism evidence="7 8">
    <name type="scientific">Amnimonas aquatica</name>
    <dbReference type="NCBI Taxonomy" id="2094561"/>
    <lineage>
        <taxon>Bacteria</taxon>
        <taxon>Pseudomonadati</taxon>
        <taxon>Pseudomonadota</taxon>
        <taxon>Gammaproteobacteria</taxon>
        <taxon>Moraxellales</taxon>
        <taxon>Moraxellaceae</taxon>
        <taxon>Amnimonas</taxon>
    </lineage>
</organism>
<keyword evidence="2" id="KW-0805">Transcription regulation</keyword>
<dbReference type="Gene3D" id="1.10.1740.10">
    <property type="match status" value="1"/>
</dbReference>
<dbReference type="GO" id="GO:0003677">
    <property type="term" value="F:DNA binding"/>
    <property type="evidence" value="ECO:0007669"/>
    <property type="project" value="InterPro"/>
</dbReference>
<keyword evidence="3" id="KW-0731">Sigma factor</keyword>
<comment type="caution">
    <text evidence="7">The sequence shown here is derived from an EMBL/GenBank/DDBJ whole genome shotgun (WGS) entry which is preliminary data.</text>
</comment>
<feature type="domain" description="RNA polymerase sigma factor 70 region 4 type 2" evidence="6">
    <location>
        <begin position="112"/>
        <end position="156"/>
    </location>
</feature>
<dbReference type="InterPro" id="IPR013324">
    <property type="entry name" value="RNA_pol_sigma_r3/r4-like"/>
</dbReference>
<dbReference type="OrthoDB" id="9797134at2"/>
<dbReference type="Pfam" id="PF08281">
    <property type="entry name" value="Sigma70_r4_2"/>
    <property type="match status" value="1"/>
</dbReference>
<dbReference type="AlphaFoldDB" id="A0A2P6AQD3"/>
<name>A0A2P6AQD3_9GAMM</name>
<feature type="domain" description="RNA polymerase sigma-70 region 2" evidence="5">
    <location>
        <begin position="15"/>
        <end position="81"/>
    </location>
</feature>
<feature type="non-terminal residue" evidence="7">
    <location>
        <position position="156"/>
    </location>
</feature>
<evidence type="ECO:0000256" key="3">
    <source>
        <dbReference type="ARBA" id="ARBA00023082"/>
    </source>
</evidence>
<dbReference type="InterPro" id="IPR013325">
    <property type="entry name" value="RNA_pol_sigma_r2"/>
</dbReference>
<evidence type="ECO:0000256" key="1">
    <source>
        <dbReference type="ARBA" id="ARBA00010641"/>
    </source>
</evidence>
<dbReference type="SUPFAM" id="SSF88946">
    <property type="entry name" value="Sigma2 domain of RNA polymerase sigma factors"/>
    <property type="match status" value="1"/>
</dbReference>
<dbReference type="GO" id="GO:0016987">
    <property type="term" value="F:sigma factor activity"/>
    <property type="evidence" value="ECO:0007669"/>
    <property type="project" value="UniProtKB-KW"/>
</dbReference>
<dbReference type="InterPro" id="IPR007627">
    <property type="entry name" value="RNA_pol_sigma70_r2"/>
</dbReference>
<keyword evidence="4" id="KW-0804">Transcription</keyword>
<accession>A0A2P6AQD3</accession>
<gene>
    <name evidence="7" type="ORF">C5O18_09790</name>
</gene>
<dbReference type="PANTHER" id="PTHR43133">
    <property type="entry name" value="RNA POLYMERASE ECF-TYPE SIGMA FACTO"/>
    <property type="match status" value="1"/>
</dbReference>
<comment type="similarity">
    <text evidence="1">Belongs to the sigma-70 factor family. ECF subfamily.</text>
</comment>
<sequence length="156" mass="17706">MIVPELSYQERVGVLYHEHHGWLQGWLRKQLGSGSHAADMMHDTFVRLMHTRRDPASLHEPRAYLATIARGLLVDHFRRQGIERAWLETLAARPEQVAPSAEEQALIIEALVRIDALLDSLPVQTRDIFLLSQLDGMTYAAIASRLGLSLITVKRH</sequence>
<proteinExistence type="inferred from homology"/>
<reference evidence="8" key="1">
    <citation type="submission" date="2018-02" db="EMBL/GenBank/DDBJ databases">
        <title>Genome sequencing of Solimonas sp. HR-BB.</title>
        <authorList>
            <person name="Lee Y."/>
            <person name="Jeon C.O."/>
        </authorList>
    </citation>
    <scope>NUCLEOTIDE SEQUENCE [LARGE SCALE GENOMIC DNA]</scope>
    <source>
        <strain evidence="8">HR-E</strain>
    </source>
</reference>